<protein>
    <submittedName>
        <fullName evidence="2">Uncharacterized protein</fullName>
    </submittedName>
</protein>
<evidence type="ECO:0000313" key="3">
    <source>
        <dbReference type="EMBL" id="WPB07729.1"/>
    </source>
</evidence>
<accession>A0A2G5HET5</accession>
<keyword evidence="5" id="KW-1185">Reference proteome</keyword>
<evidence type="ECO:0000313" key="4">
    <source>
        <dbReference type="Proteomes" id="UP000230605"/>
    </source>
</evidence>
<reference evidence="3 5" key="2">
    <citation type="submission" date="2023-09" db="EMBL/GenBank/DDBJ databases">
        <title>Complete-Gapless Cercospora beticola genome.</title>
        <authorList>
            <person name="Wyatt N.A."/>
            <person name="Spanner R.E."/>
            <person name="Bolton M.D."/>
        </authorList>
    </citation>
    <scope>NUCLEOTIDE SEQUENCE [LARGE SCALE GENOMIC DNA]</scope>
    <source>
        <strain evidence="3">Cb09-40</strain>
    </source>
</reference>
<organism evidence="2 4">
    <name type="scientific">Cercospora beticola</name>
    <name type="common">Sugarbeet leaf spot fungus</name>
    <dbReference type="NCBI Taxonomy" id="122368"/>
    <lineage>
        <taxon>Eukaryota</taxon>
        <taxon>Fungi</taxon>
        <taxon>Dikarya</taxon>
        <taxon>Ascomycota</taxon>
        <taxon>Pezizomycotina</taxon>
        <taxon>Dothideomycetes</taxon>
        <taxon>Dothideomycetidae</taxon>
        <taxon>Mycosphaerellales</taxon>
        <taxon>Mycosphaerellaceae</taxon>
        <taxon>Cercospora</taxon>
    </lineage>
</organism>
<feature type="region of interest" description="Disordered" evidence="1">
    <location>
        <begin position="222"/>
        <end position="248"/>
    </location>
</feature>
<dbReference type="AlphaFoldDB" id="A0A2G5HET5"/>
<dbReference type="EMBL" id="LKMD01000107">
    <property type="protein sequence ID" value="PIA90763.1"/>
    <property type="molecule type" value="Genomic_DNA"/>
</dbReference>
<proteinExistence type="predicted"/>
<dbReference type="Proteomes" id="UP001302367">
    <property type="component" value="Chromosome 9"/>
</dbReference>
<name>A0A2G5HET5_CERBT</name>
<dbReference type="Proteomes" id="UP000230605">
    <property type="component" value="Chromosome 9"/>
</dbReference>
<evidence type="ECO:0000256" key="1">
    <source>
        <dbReference type="SAM" id="MobiDB-lite"/>
    </source>
</evidence>
<evidence type="ECO:0000313" key="2">
    <source>
        <dbReference type="EMBL" id="PIA90763.1"/>
    </source>
</evidence>
<evidence type="ECO:0000313" key="5">
    <source>
        <dbReference type="Proteomes" id="UP001302367"/>
    </source>
</evidence>
<gene>
    <name evidence="2" type="ORF">CB0940_10929</name>
    <name evidence="3" type="ORF">RHO25_012391</name>
</gene>
<dbReference type="OrthoDB" id="3649219at2759"/>
<dbReference type="EMBL" id="CP134192">
    <property type="protein sequence ID" value="WPB07729.1"/>
    <property type="molecule type" value="Genomic_DNA"/>
</dbReference>
<feature type="compositionally biased region" description="Basic and acidic residues" evidence="1">
    <location>
        <begin position="222"/>
        <end position="241"/>
    </location>
</feature>
<reference evidence="2 4" key="1">
    <citation type="submission" date="2015-10" db="EMBL/GenBank/DDBJ databases">
        <title>The cercosporin biosynthetic gene cluster was horizontally transferred to several fungal lineages and shown to be expanded in Cercospora beticola based on microsynteny with recipient genomes.</title>
        <authorList>
            <person name="De Jonge R."/>
            <person name="Ebert M.K."/>
            <person name="Suttle J.C."/>
            <person name="Jurick Ii W.M."/>
            <person name="Secor G.A."/>
            <person name="Thomma B.P."/>
            <person name="Van De Peer Y."/>
            <person name="Bolton M.D."/>
        </authorList>
    </citation>
    <scope>NUCLEOTIDE SEQUENCE [LARGE SCALE GENOMIC DNA]</scope>
    <source>
        <strain evidence="2 4">09-40</strain>
    </source>
</reference>
<sequence>MSFAAQTTSATSAATVRIFLVDSTDGQPKFLTEMPRDKLQLHSRGFDCFLSSVSVANEQTRDITLPYGSSAALKFVLEAIRNKKSGPVEQFYLNVTKFTKAQNVRTWEACQILSIEPTTVQERLAGKLAWDLSHDPKTTATDLQEAWHVFSRFDGIPPTFKVDPLASVIHQFCWDKVHDQYEEAEANAILERCRATSGALDQRVRVRLAELVEKKRIRDEHRVKNRLDKEERKRKGEERARRQQGGWK</sequence>